<feature type="transmembrane region" description="Helical" evidence="1">
    <location>
        <begin position="454"/>
        <end position="478"/>
    </location>
</feature>
<accession>A0ABW1KGZ7</accession>
<feature type="transmembrane region" description="Helical" evidence="1">
    <location>
        <begin position="124"/>
        <end position="145"/>
    </location>
</feature>
<dbReference type="Proteomes" id="UP001596203">
    <property type="component" value="Unassembled WGS sequence"/>
</dbReference>
<evidence type="ECO:0000256" key="1">
    <source>
        <dbReference type="SAM" id="Phobius"/>
    </source>
</evidence>
<feature type="transmembrane region" description="Helical" evidence="1">
    <location>
        <begin position="185"/>
        <end position="205"/>
    </location>
</feature>
<keyword evidence="1" id="KW-1133">Transmembrane helix</keyword>
<feature type="transmembrane region" description="Helical" evidence="1">
    <location>
        <begin position="337"/>
        <end position="359"/>
    </location>
</feature>
<organism evidence="2 3">
    <name type="scientific">Plantactinospora solaniradicis</name>
    <dbReference type="NCBI Taxonomy" id="1723736"/>
    <lineage>
        <taxon>Bacteria</taxon>
        <taxon>Bacillati</taxon>
        <taxon>Actinomycetota</taxon>
        <taxon>Actinomycetes</taxon>
        <taxon>Micromonosporales</taxon>
        <taxon>Micromonosporaceae</taxon>
        <taxon>Plantactinospora</taxon>
    </lineage>
</organism>
<keyword evidence="1" id="KW-0472">Membrane</keyword>
<keyword evidence="1" id="KW-0812">Transmembrane</keyword>
<keyword evidence="3" id="KW-1185">Reference proteome</keyword>
<evidence type="ECO:0000313" key="3">
    <source>
        <dbReference type="Proteomes" id="UP001596203"/>
    </source>
</evidence>
<gene>
    <name evidence="2" type="ORF">ACFP2T_31775</name>
</gene>
<feature type="transmembrane region" description="Helical" evidence="1">
    <location>
        <begin position="232"/>
        <end position="254"/>
    </location>
</feature>
<feature type="transmembrane region" description="Helical" evidence="1">
    <location>
        <begin position="498"/>
        <end position="518"/>
    </location>
</feature>
<feature type="transmembrane region" description="Helical" evidence="1">
    <location>
        <begin position="77"/>
        <end position="97"/>
    </location>
</feature>
<dbReference type="EMBL" id="JBHSPR010000037">
    <property type="protein sequence ID" value="MFC6020735.1"/>
    <property type="molecule type" value="Genomic_DNA"/>
</dbReference>
<feature type="transmembrane region" description="Helical" evidence="1">
    <location>
        <begin position="291"/>
        <end position="308"/>
    </location>
</feature>
<evidence type="ECO:0000313" key="2">
    <source>
        <dbReference type="EMBL" id="MFC6020735.1"/>
    </source>
</evidence>
<proteinExistence type="predicted"/>
<sequence length="525" mass="54130">MTGAGGLLRFMLRRERFALPWWLLGTTLLVLVQSTQSQELYDSAEDLAKLRQSIGGNTAVIAMSGPTRLLDTIGGEVVFEIFAFTCIVVALMNMFLIGRHTRADEESGRAELVRSARVGRRATLAAALALAGLANLATGLLAFAAATGTGLPVSGSALFGAAFAAVGMAFAAMAAVAVQVFENARAAYGAVALALGAAYVLRAAGDVGNGALSWLSPIGWGQRTFPYVDNRWWPLAIPVAVTAILGAAAMVLLGRRDFATGLVRPRPGRPTASAVLGSPLGLAWRLQRASLAGWAAGLFLLGAAYGSIGDSIQQYVADNPEVAEFLPGGAADIVNSYLALTAMTLALTAAAYAAVATLRARSEETSGRTEPVLSTATSRAGWLASHLTVAAVGSAVVLTAAGFGEGLAYGLTVSDAGQIPRLLGVALGYLPALWVVTAVAVLGIGWVPRAAAGLAWAVFGYCAVIALFADSFDIPGWLQRGSPFAHTPRAPLDSLSPTPLLVLGVVAVAMAIGGYAGFRRRDLGY</sequence>
<feature type="transmembrane region" description="Helical" evidence="1">
    <location>
        <begin position="380"/>
        <end position="403"/>
    </location>
</feature>
<name>A0ABW1KGZ7_9ACTN</name>
<protein>
    <submittedName>
        <fullName evidence="2">ABC transporter permease</fullName>
    </submittedName>
</protein>
<feature type="transmembrane region" description="Helical" evidence="1">
    <location>
        <begin position="423"/>
        <end position="447"/>
    </location>
</feature>
<reference evidence="3" key="1">
    <citation type="journal article" date="2019" name="Int. J. Syst. Evol. Microbiol.">
        <title>The Global Catalogue of Microorganisms (GCM) 10K type strain sequencing project: providing services to taxonomists for standard genome sequencing and annotation.</title>
        <authorList>
            <consortium name="The Broad Institute Genomics Platform"/>
            <consortium name="The Broad Institute Genome Sequencing Center for Infectious Disease"/>
            <person name="Wu L."/>
            <person name="Ma J."/>
        </authorList>
    </citation>
    <scope>NUCLEOTIDE SEQUENCE [LARGE SCALE GENOMIC DNA]</scope>
    <source>
        <strain evidence="3">ZS-35-S2</strain>
    </source>
</reference>
<dbReference type="RefSeq" id="WP_377428277.1">
    <property type="nucleotide sequence ID" value="NZ_JBHSPR010000037.1"/>
</dbReference>
<feature type="transmembrane region" description="Helical" evidence="1">
    <location>
        <begin position="157"/>
        <end position="178"/>
    </location>
</feature>
<comment type="caution">
    <text evidence="2">The sequence shown here is derived from an EMBL/GenBank/DDBJ whole genome shotgun (WGS) entry which is preliminary data.</text>
</comment>